<dbReference type="Proteomes" id="UP001188597">
    <property type="component" value="Unassembled WGS sequence"/>
</dbReference>
<name>A0AA88WD49_9ASTE</name>
<comment type="caution">
    <text evidence="2">The sequence shown here is derived from an EMBL/GenBank/DDBJ whole genome shotgun (WGS) entry which is preliminary data.</text>
</comment>
<organism evidence="2 3">
    <name type="scientific">Escallonia herrerae</name>
    <dbReference type="NCBI Taxonomy" id="1293975"/>
    <lineage>
        <taxon>Eukaryota</taxon>
        <taxon>Viridiplantae</taxon>
        <taxon>Streptophyta</taxon>
        <taxon>Embryophyta</taxon>
        <taxon>Tracheophyta</taxon>
        <taxon>Spermatophyta</taxon>
        <taxon>Magnoliopsida</taxon>
        <taxon>eudicotyledons</taxon>
        <taxon>Gunneridae</taxon>
        <taxon>Pentapetalae</taxon>
        <taxon>asterids</taxon>
        <taxon>campanulids</taxon>
        <taxon>Escalloniales</taxon>
        <taxon>Escalloniaceae</taxon>
        <taxon>Escallonia</taxon>
    </lineage>
</organism>
<dbReference type="Pfam" id="PF12776">
    <property type="entry name" value="Myb_DNA-bind_3"/>
    <property type="match status" value="1"/>
</dbReference>
<gene>
    <name evidence="2" type="ORF">RJ639_044315</name>
</gene>
<dbReference type="PANTHER" id="PTHR46929:SF23">
    <property type="entry name" value="L10-INTERACTING MYB DOMAIN-CONTAINING PROTEIN-LIKE"/>
    <property type="match status" value="1"/>
</dbReference>
<keyword evidence="3" id="KW-1185">Reference proteome</keyword>
<evidence type="ECO:0000259" key="1">
    <source>
        <dbReference type="Pfam" id="PF12776"/>
    </source>
</evidence>
<dbReference type="PANTHER" id="PTHR46929">
    <property type="entry name" value="EXPRESSED PROTEIN"/>
    <property type="match status" value="1"/>
</dbReference>
<evidence type="ECO:0000313" key="2">
    <source>
        <dbReference type="EMBL" id="KAK3024573.1"/>
    </source>
</evidence>
<feature type="domain" description="Myb/SANT-like" evidence="1">
    <location>
        <begin position="61"/>
        <end position="126"/>
    </location>
</feature>
<evidence type="ECO:0000313" key="3">
    <source>
        <dbReference type="Proteomes" id="UP001188597"/>
    </source>
</evidence>
<proteinExistence type="predicted"/>
<reference evidence="2" key="1">
    <citation type="submission" date="2022-12" db="EMBL/GenBank/DDBJ databases">
        <title>Draft genome assemblies for two species of Escallonia (Escalloniales).</title>
        <authorList>
            <person name="Chanderbali A."/>
            <person name="Dervinis C."/>
            <person name="Anghel I."/>
            <person name="Soltis D."/>
            <person name="Soltis P."/>
            <person name="Zapata F."/>
        </authorList>
    </citation>
    <scope>NUCLEOTIDE SEQUENCE</scope>
    <source>
        <strain evidence="2">UCBG64.0493</strain>
        <tissue evidence="2">Leaf</tissue>
    </source>
</reference>
<protein>
    <recommendedName>
        <fullName evidence="1">Myb/SANT-like domain-containing protein</fullName>
    </recommendedName>
</protein>
<dbReference type="InterPro" id="IPR024752">
    <property type="entry name" value="Myb/SANT-like_dom"/>
</dbReference>
<dbReference type="EMBL" id="JAVXUP010000597">
    <property type="protein sequence ID" value="KAK3024573.1"/>
    <property type="molecule type" value="Genomic_DNA"/>
</dbReference>
<sequence length="189" mass="21746">MPSATIASTIFQTSLRRRREQEKKERRVITAQTLGGQFLWTACSLKFLLMRPLKEINIQVHSSPRNFVRVAPATNQKFGCECSPLHVENHLRTVKKTWSTISLLRGRSGYGWDANLNMIVCDKQQYDEEVMVEESRFVFELKTIQRMELLVLSTLRVEDESSHPTFILGSHCKEAWIEDPPTLGVPVEV</sequence>
<accession>A0AA88WD49</accession>
<dbReference type="AlphaFoldDB" id="A0AA88WD49"/>